<feature type="transmembrane region" description="Helical" evidence="1">
    <location>
        <begin position="433"/>
        <end position="456"/>
    </location>
</feature>
<dbReference type="InterPro" id="IPR001036">
    <property type="entry name" value="Acrflvin-R"/>
</dbReference>
<name>A0A841KVJ1_9FIRM</name>
<keyword evidence="1" id="KW-1133">Transmembrane helix</keyword>
<dbReference type="Gene3D" id="3.30.70.1440">
    <property type="entry name" value="Multidrug efflux transporter AcrB pore domain"/>
    <property type="match status" value="1"/>
</dbReference>
<protein>
    <submittedName>
        <fullName evidence="2">Multidrug efflux pump subunit AcrB</fullName>
    </submittedName>
</protein>
<feature type="transmembrane region" description="Helical" evidence="1">
    <location>
        <begin position="853"/>
        <end position="872"/>
    </location>
</feature>
<dbReference type="PANTHER" id="PTHR32063">
    <property type="match status" value="1"/>
</dbReference>
<comment type="caution">
    <text evidence="2">The sequence shown here is derived from an EMBL/GenBank/DDBJ whole genome shotgun (WGS) entry which is preliminary data.</text>
</comment>
<dbReference type="InterPro" id="IPR027463">
    <property type="entry name" value="AcrB_DN_DC_subdom"/>
</dbReference>
<evidence type="ECO:0000313" key="3">
    <source>
        <dbReference type="Proteomes" id="UP000579281"/>
    </source>
</evidence>
<sequence>MFKDMLQLPIKNKTVTIVFMIMIIIFGAYSYYTIPKQEYPEFPAPAAMITVIYPGASAEEVEILVTQKLEEKLTELRNYDYSSSSSLNSAAAIMLILDMDLSESEVNQTWNDLYRMVEDIKEELPAGVAEIDINTNLVETSGILIGLSGGQYSYEQLVSYGERLRDNLMKLGGMKKFDIIGEQKKEVKIEVDLKKLDLYNLSVGHITNILSAQNIQMPSGNIQDENMKFYVNQEGLYRSLDEIGDTIIDIREDKTIVRLKDVAKVYMGLKDTNYRIRNNGENGIILVGYFKGDLNVVTAGKEVREVLENFKKELPEDIRIDEIVYQPDEVAKSVNNFTSNLIEGIIIVIAVIMIGMGIRNATTVSFAIPLSMLITFITMGLMGIKIHMITITGLIMALGMLVDNAIVVSDSIQNKIDEDMDQLTACIEGTKEVAIPVLSSTLTTIAAFSPLLFLPATTGSFIGGIPQMIIISLTASYGIAIFVTPLLAFLFFRKSKNKKKAGKIKDVFERLLTLGLRYKGRTILFSMVILVLSIALGSILPQEIFPPSDKDMIYIDIKTEYLSNIDKTDSLVKEVEAVLKEQPEITTYTSAIGGGLPKFDLSIRPQSNSPDAAQVVIRVDLKKGERFKTNGDLVRHLQQIYDERIVGADVIVKELEVQGGLGAPIQIRIKGNEMEDIFAAKEEIKEVLKNIDGTINVRDDLPQLDYQFNIKIDSNRALTYGLTKYDIQNEVNIALMGRSASVFRENNKEYDIRVKGNISKLEELKNMKIKSSLTGLQILLKDVADITFIPVIVQVNRYEGERAVAVQGDVLPGYNAIDVQTILEERIKDMDLTGVTIVPEGEKADLEGDMGNIGIAALFAVFMLFIILMIQFNSVMQPGIILAAVPLSLIGSMLALVMFMQPLSLFSMLGVVSLIGVAINNAIILIDYINSQRKEGIPIDEACAKAVNARFRPVVLSTTTTVFGLLPLAFFGNDLFRPMAVAFMGGLMVSTLLTLVIVPVLYSLIEGKIESFRKKSIRKRLKANRENA</sequence>
<feature type="transmembrane region" description="Helical" evidence="1">
    <location>
        <begin position="905"/>
        <end position="926"/>
    </location>
</feature>
<dbReference type="Gene3D" id="1.20.1640.10">
    <property type="entry name" value="Multidrug efflux transporter AcrB transmembrane domain"/>
    <property type="match status" value="2"/>
</dbReference>
<keyword evidence="1" id="KW-0812">Transmembrane</keyword>
<dbReference type="SUPFAM" id="SSF82714">
    <property type="entry name" value="Multidrug efflux transporter AcrB TolC docking domain, DN and DC subdomains"/>
    <property type="match status" value="2"/>
</dbReference>
<dbReference type="Pfam" id="PF00873">
    <property type="entry name" value="ACR_tran"/>
    <property type="match status" value="1"/>
</dbReference>
<feature type="transmembrane region" description="Helical" evidence="1">
    <location>
        <begin position="954"/>
        <end position="973"/>
    </location>
</feature>
<dbReference type="SUPFAM" id="SSF82693">
    <property type="entry name" value="Multidrug efflux transporter AcrB pore domain, PN1, PN2, PC1 and PC2 subdomains"/>
    <property type="match status" value="2"/>
</dbReference>
<dbReference type="PANTHER" id="PTHR32063:SF18">
    <property type="entry name" value="CATION EFFLUX SYSTEM PROTEIN"/>
    <property type="match status" value="1"/>
</dbReference>
<feature type="transmembrane region" description="Helical" evidence="1">
    <location>
        <begin position="468"/>
        <end position="492"/>
    </location>
</feature>
<dbReference type="GO" id="GO:0005886">
    <property type="term" value="C:plasma membrane"/>
    <property type="evidence" value="ECO:0007669"/>
    <property type="project" value="TreeGrafter"/>
</dbReference>
<organism evidence="2 3">
    <name type="scientific">Anaerosolibacter carboniphilus</name>
    <dbReference type="NCBI Taxonomy" id="1417629"/>
    <lineage>
        <taxon>Bacteria</taxon>
        <taxon>Bacillati</taxon>
        <taxon>Bacillota</taxon>
        <taxon>Clostridia</taxon>
        <taxon>Peptostreptococcales</taxon>
        <taxon>Thermotaleaceae</taxon>
        <taxon>Anaerosolibacter</taxon>
    </lineage>
</organism>
<dbReference type="Gene3D" id="3.30.2090.10">
    <property type="entry name" value="Multidrug efflux transporter AcrB TolC docking domain, DN and DC subdomains"/>
    <property type="match status" value="2"/>
</dbReference>
<dbReference type="SUPFAM" id="SSF82866">
    <property type="entry name" value="Multidrug efflux transporter AcrB transmembrane domain"/>
    <property type="match status" value="2"/>
</dbReference>
<feature type="transmembrane region" description="Helical" evidence="1">
    <location>
        <begin position="979"/>
        <end position="1005"/>
    </location>
</feature>
<keyword evidence="3" id="KW-1185">Reference proteome</keyword>
<dbReference type="EMBL" id="JACHEN010000001">
    <property type="protein sequence ID" value="MBB6214205.1"/>
    <property type="molecule type" value="Genomic_DNA"/>
</dbReference>
<feature type="transmembrane region" description="Helical" evidence="1">
    <location>
        <begin position="12"/>
        <end position="32"/>
    </location>
</feature>
<dbReference type="Gene3D" id="3.30.70.1320">
    <property type="entry name" value="Multidrug efflux transporter AcrB pore domain like"/>
    <property type="match status" value="1"/>
</dbReference>
<keyword evidence="1" id="KW-0472">Membrane</keyword>
<feature type="transmembrane region" description="Helical" evidence="1">
    <location>
        <begin position="365"/>
        <end position="384"/>
    </location>
</feature>
<dbReference type="Proteomes" id="UP000579281">
    <property type="component" value="Unassembled WGS sequence"/>
</dbReference>
<feature type="transmembrane region" description="Helical" evidence="1">
    <location>
        <begin position="522"/>
        <end position="540"/>
    </location>
</feature>
<accession>A0A841KVJ1</accession>
<feature type="transmembrane region" description="Helical" evidence="1">
    <location>
        <begin position="879"/>
        <end position="899"/>
    </location>
</feature>
<dbReference type="Gene3D" id="3.30.70.1430">
    <property type="entry name" value="Multidrug efflux transporter AcrB pore domain"/>
    <property type="match status" value="2"/>
</dbReference>
<evidence type="ECO:0000256" key="1">
    <source>
        <dbReference type="SAM" id="Phobius"/>
    </source>
</evidence>
<dbReference type="RefSeq" id="WP_184307388.1">
    <property type="nucleotide sequence ID" value="NZ_JACHEN010000001.1"/>
</dbReference>
<feature type="transmembrane region" description="Helical" evidence="1">
    <location>
        <begin position="341"/>
        <end position="358"/>
    </location>
</feature>
<reference evidence="2 3" key="1">
    <citation type="submission" date="2020-08" db="EMBL/GenBank/DDBJ databases">
        <title>Genomic Encyclopedia of Type Strains, Phase IV (KMG-IV): sequencing the most valuable type-strain genomes for metagenomic binning, comparative biology and taxonomic classification.</title>
        <authorList>
            <person name="Goeker M."/>
        </authorList>
    </citation>
    <scope>NUCLEOTIDE SEQUENCE [LARGE SCALE GENOMIC DNA]</scope>
    <source>
        <strain evidence="2 3">DSM 103526</strain>
    </source>
</reference>
<gene>
    <name evidence="2" type="ORF">HNQ80_000274</name>
</gene>
<evidence type="ECO:0000313" key="2">
    <source>
        <dbReference type="EMBL" id="MBB6214205.1"/>
    </source>
</evidence>
<dbReference type="AlphaFoldDB" id="A0A841KVJ1"/>
<dbReference type="PRINTS" id="PR00702">
    <property type="entry name" value="ACRIFLAVINRP"/>
</dbReference>
<proteinExistence type="predicted"/>
<dbReference type="GO" id="GO:0042910">
    <property type="term" value="F:xenobiotic transmembrane transporter activity"/>
    <property type="evidence" value="ECO:0007669"/>
    <property type="project" value="TreeGrafter"/>
</dbReference>